<dbReference type="Proteomes" id="UP000730618">
    <property type="component" value="Unassembled WGS sequence"/>
</dbReference>
<evidence type="ECO:0000313" key="1">
    <source>
        <dbReference type="EMBL" id="CAG7651712.1"/>
    </source>
</evidence>
<proteinExistence type="predicted"/>
<keyword evidence="2" id="KW-1185">Reference proteome</keyword>
<sequence>MKRVSLIEYEKPRILAVDFTSEQVNRIQNAGYQVLRASSGVLVDSAGQYSIPCSIHDVDICLIHLRDNSFRTSKNRVRADTSIEASPCFQALLQSVWDRSGYTIVFIDEKTHPLEFDEIGILNLGVIDIDRVYHPSSVSSVNRKHATISFPLFKGQDLLINTNNPIGIIYDHYKSYAQHKVISVSKDIQFSNNNEPIYDFLHDWVVVNGGNKREALCLEVRKIDHDGKQVSGIAILPSFGDKTADVSIQIIRDHVASISPSLFSKSPQSWVENYKPLPVTKIEQELDAFVEDAKRKIIEFERNIEITHENYEWLDRLLIGEGDEFSKAVQQSLVFLGFKVIDVDSLPTTGNAKREDFRIEDAADAFFAIGEAKATKRGANNDMVMDILSHKARYMSEFKVYDLSAFLFINHSNLLEPSKRHDFYKREDYRSRLKENKISAIDSCYLHNLCQRVLGGEINEQEARDLLKQNHPVLSLQK</sequence>
<gene>
    <name evidence="1" type="ORF">PAECIP111802_05032</name>
</gene>
<evidence type="ECO:0000313" key="2">
    <source>
        <dbReference type="Proteomes" id="UP000730618"/>
    </source>
</evidence>
<comment type="caution">
    <text evidence="1">The sequence shown here is derived from an EMBL/GenBank/DDBJ whole genome shotgun (WGS) entry which is preliminary data.</text>
</comment>
<evidence type="ECO:0008006" key="3">
    <source>
        <dbReference type="Google" id="ProtNLM"/>
    </source>
</evidence>
<protein>
    <recommendedName>
        <fullName evidence="3">Restriction endonuclease</fullName>
    </recommendedName>
</protein>
<reference evidence="1 2" key="1">
    <citation type="submission" date="2021-06" db="EMBL/GenBank/DDBJ databases">
        <authorList>
            <person name="Criscuolo A."/>
        </authorList>
    </citation>
    <scope>NUCLEOTIDE SEQUENCE [LARGE SCALE GENOMIC DNA]</scope>
    <source>
        <strain evidence="2">CIP 111802</strain>
    </source>
</reference>
<dbReference type="EMBL" id="CAJVCE010000016">
    <property type="protein sequence ID" value="CAG7651712.1"/>
    <property type="molecule type" value="Genomic_DNA"/>
</dbReference>
<organism evidence="1 2">
    <name type="scientific">Paenibacillus allorhizosphaerae</name>
    <dbReference type="NCBI Taxonomy" id="2849866"/>
    <lineage>
        <taxon>Bacteria</taxon>
        <taxon>Bacillati</taxon>
        <taxon>Bacillota</taxon>
        <taxon>Bacilli</taxon>
        <taxon>Bacillales</taxon>
        <taxon>Paenibacillaceae</taxon>
        <taxon>Paenibacillus</taxon>
    </lineage>
</organism>
<accession>A0ABN7TU72</accession>
<dbReference type="RefSeq" id="WP_218101280.1">
    <property type="nucleotide sequence ID" value="NZ_CAJVCE010000016.1"/>
</dbReference>
<name>A0ABN7TU72_9BACL</name>